<keyword evidence="2 4" id="KW-0863">Zinc-finger</keyword>
<gene>
    <name evidence="8" type="ORF">Pmani_015593</name>
</gene>
<dbReference type="SMART" id="SM00184">
    <property type="entry name" value="RING"/>
    <property type="match status" value="1"/>
</dbReference>
<organism evidence="8 9">
    <name type="scientific">Petrolisthes manimaculis</name>
    <dbReference type="NCBI Taxonomy" id="1843537"/>
    <lineage>
        <taxon>Eukaryota</taxon>
        <taxon>Metazoa</taxon>
        <taxon>Ecdysozoa</taxon>
        <taxon>Arthropoda</taxon>
        <taxon>Crustacea</taxon>
        <taxon>Multicrustacea</taxon>
        <taxon>Malacostraca</taxon>
        <taxon>Eumalacostraca</taxon>
        <taxon>Eucarida</taxon>
        <taxon>Decapoda</taxon>
        <taxon>Pleocyemata</taxon>
        <taxon>Anomura</taxon>
        <taxon>Galatheoidea</taxon>
        <taxon>Porcellanidae</taxon>
        <taxon>Petrolisthes</taxon>
    </lineage>
</organism>
<dbReference type="PANTHER" id="PTHR24103">
    <property type="entry name" value="E3 UBIQUITIN-PROTEIN LIGASE TRIM"/>
    <property type="match status" value="1"/>
</dbReference>
<dbReference type="AlphaFoldDB" id="A0AAE1PTG2"/>
<feature type="compositionally biased region" description="Basic and acidic residues" evidence="5">
    <location>
        <begin position="7"/>
        <end position="47"/>
    </location>
</feature>
<feature type="region of interest" description="Disordered" evidence="5">
    <location>
        <begin position="1"/>
        <end position="120"/>
    </location>
</feature>
<dbReference type="SMART" id="SM00336">
    <property type="entry name" value="BBOX"/>
    <property type="match status" value="1"/>
</dbReference>
<dbReference type="Pfam" id="PF00643">
    <property type="entry name" value="zf-B_box"/>
    <property type="match status" value="1"/>
</dbReference>
<dbReference type="SUPFAM" id="SSF57845">
    <property type="entry name" value="B-box zinc-binding domain"/>
    <property type="match status" value="1"/>
</dbReference>
<dbReference type="PROSITE" id="PS50119">
    <property type="entry name" value="ZF_BBOX"/>
    <property type="match status" value="1"/>
</dbReference>
<dbReference type="Gene3D" id="3.30.160.60">
    <property type="entry name" value="Classic Zinc Finger"/>
    <property type="match status" value="1"/>
</dbReference>
<evidence type="ECO:0000256" key="4">
    <source>
        <dbReference type="PROSITE-ProRule" id="PRU00024"/>
    </source>
</evidence>
<evidence type="ECO:0000256" key="5">
    <source>
        <dbReference type="SAM" id="MobiDB-lite"/>
    </source>
</evidence>
<proteinExistence type="predicted"/>
<evidence type="ECO:0000313" key="8">
    <source>
        <dbReference type="EMBL" id="KAK4313019.1"/>
    </source>
</evidence>
<dbReference type="SUPFAM" id="SSF57850">
    <property type="entry name" value="RING/U-box"/>
    <property type="match status" value="1"/>
</dbReference>
<dbReference type="InterPro" id="IPR000315">
    <property type="entry name" value="Znf_B-box"/>
</dbReference>
<dbReference type="EMBL" id="JAWZYT010001355">
    <property type="protein sequence ID" value="KAK4313019.1"/>
    <property type="molecule type" value="Genomic_DNA"/>
</dbReference>
<feature type="compositionally biased region" description="Basic and acidic residues" evidence="5">
    <location>
        <begin position="54"/>
        <end position="72"/>
    </location>
</feature>
<evidence type="ECO:0000313" key="9">
    <source>
        <dbReference type="Proteomes" id="UP001292094"/>
    </source>
</evidence>
<reference evidence="8" key="1">
    <citation type="submission" date="2023-11" db="EMBL/GenBank/DDBJ databases">
        <title>Genome assemblies of two species of porcelain crab, Petrolisthes cinctipes and Petrolisthes manimaculis (Anomura: Porcellanidae).</title>
        <authorList>
            <person name="Angst P."/>
        </authorList>
    </citation>
    <scope>NUCLEOTIDE SEQUENCE</scope>
    <source>
        <strain evidence="8">PB745_02</strain>
        <tissue evidence="8">Gill</tissue>
    </source>
</reference>
<keyword evidence="9" id="KW-1185">Reference proteome</keyword>
<protein>
    <submittedName>
        <fullName evidence="8">Uncharacterized protein</fullName>
    </submittedName>
</protein>
<dbReference type="InterPro" id="IPR050143">
    <property type="entry name" value="TRIM/RBCC"/>
</dbReference>
<dbReference type="PROSITE" id="PS50089">
    <property type="entry name" value="ZF_RING_2"/>
    <property type="match status" value="1"/>
</dbReference>
<feature type="compositionally biased region" description="Basic and acidic residues" evidence="5">
    <location>
        <begin position="80"/>
        <end position="95"/>
    </location>
</feature>
<dbReference type="InterPro" id="IPR001841">
    <property type="entry name" value="Znf_RING"/>
</dbReference>
<evidence type="ECO:0000259" key="6">
    <source>
        <dbReference type="PROSITE" id="PS50089"/>
    </source>
</evidence>
<feature type="compositionally biased region" description="Polar residues" evidence="5">
    <location>
        <begin position="98"/>
        <end position="107"/>
    </location>
</feature>
<feature type="domain" description="B box-type" evidence="7">
    <location>
        <begin position="203"/>
        <end position="252"/>
    </location>
</feature>
<name>A0AAE1PTG2_9EUCA</name>
<evidence type="ECO:0000256" key="2">
    <source>
        <dbReference type="ARBA" id="ARBA00022771"/>
    </source>
</evidence>
<feature type="domain" description="RING-type" evidence="6">
    <location>
        <begin position="129"/>
        <end position="160"/>
    </location>
</feature>
<evidence type="ECO:0000256" key="1">
    <source>
        <dbReference type="ARBA" id="ARBA00022723"/>
    </source>
</evidence>
<dbReference type="InterPro" id="IPR013083">
    <property type="entry name" value="Znf_RING/FYVE/PHD"/>
</dbReference>
<evidence type="ECO:0000256" key="3">
    <source>
        <dbReference type="ARBA" id="ARBA00022833"/>
    </source>
</evidence>
<keyword evidence="3" id="KW-0862">Zinc</keyword>
<comment type="caution">
    <text evidence="8">The sequence shown here is derived from an EMBL/GenBank/DDBJ whole genome shotgun (WGS) entry which is preliminary data.</text>
</comment>
<dbReference type="PROSITE" id="PS00518">
    <property type="entry name" value="ZF_RING_1"/>
    <property type="match status" value="1"/>
</dbReference>
<evidence type="ECO:0000259" key="7">
    <source>
        <dbReference type="PROSITE" id="PS50119"/>
    </source>
</evidence>
<dbReference type="GO" id="GO:0008270">
    <property type="term" value="F:zinc ion binding"/>
    <property type="evidence" value="ECO:0007669"/>
    <property type="project" value="UniProtKB-KW"/>
</dbReference>
<dbReference type="InterPro" id="IPR017907">
    <property type="entry name" value="Znf_RING_CS"/>
</dbReference>
<sequence length="327" mass="37640">MKPGLFKHLENNKTTTKIELDQKTTETQRKKPEVPWKRKQDLLKMKTTEGAVPELKKRIELEKKTIELEKKSRPQPLWKQKKEQENQQEKQKRAAEALQTNNNSSATKPEGQVDGDQDSDFDSDFDLQCPLCSELYDGEEDNQQPVLLPRCGHTFCRACLLKVKNKGHFPLPHPAARDHLKPPVEELPVEADLLRRAETFRDDKLGRCERHQEVLAFWCRDCDYALCGQCMVFPGHNTLKTRILLKEKRQELTQQGHDILENVDYEKQKILDSVKTCSVHLLKVCEASMVAEHSAKDVKGMMSDNKKTADINFLLGSLKRMKSILVA</sequence>
<dbReference type="Pfam" id="PF13445">
    <property type="entry name" value="zf-RING_UBOX"/>
    <property type="match status" value="1"/>
</dbReference>
<dbReference type="Proteomes" id="UP001292094">
    <property type="component" value="Unassembled WGS sequence"/>
</dbReference>
<accession>A0AAE1PTG2</accession>
<dbReference type="InterPro" id="IPR027370">
    <property type="entry name" value="Znf-RING_euk"/>
</dbReference>
<dbReference type="Gene3D" id="3.30.40.10">
    <property type="entry name" value="Zinc/RING finger domain, C3HC4 (zinc finger)"/>
    <property type="match status" value="1"/>
</dbReference>
<keyword evidence="1" id="KW-0479">Metal-binding</keyword>